<dbReference type="EC" id="5.4.99.-" evidence="5"/>
<dbReference type="PROSITE" id="PS01149">
    <property type="entry name" value="PSI_RSU"/>
    <property type="match status" value="1"/>
</dbReference>
<dbReference type="PROSITE" id="PS50889">
    <property type="entry name" value="S4"/>
    <property type="match status" value="1"/>
</dbReference>
<evidence type="ECO:0000256" key="4">
    <source>
        <dbReference type="PROSITE-ProRule" id="PRU00182"/>
    </source>
</evidence>
<dbReference type="SUPFAM" id="SSF55120">
    <property type="entry name" value="Pseudouridine synthase"/>
    <property type="match status" value="1"/>
</dbReference>
<dbReference type="PANTHER" id="PTHR47683:SF4">
    <property type="entry name" value="PSEUDOURIDINE SYNTHASE"/>
    <property type="match status" value="1"/>
</dbReference>
<keyword evidence="9" id="KW-1185">Reference proteome</keyword>
<evidence type="ECO:0000259" key="6">
    <source>
        <dbReference type="SMART" id="SM00363"/>
    </source>
</evidence>
<dbReference type="Gene3D" id="3.10.290.10">
    <property type="entry name" value="RNA-binding S4 domain"/>
    <property type="match status" value="1"/>
</dbReference>
<dbReference type="EMBL" id="BSUW01000001">
    <property type="protein sequence ID" value="GMA72820.1"/>
    <property type="molecule type" value="Genomic_DNA"/>
</dbReference>
<feature type="domain" description="RNA-binding S4" evidence="6">
    <location>
        <begin position="1"/>
        <end position="61"/>
    </location>
</feature>
<dbReference type="Pfam" id="PF01479">
    <property type="entry name" value="S4"/>
    <property type="match status" value="1"/>
</dbReference>
<protein>
    <recommendedName>
        <fullName evidence="5">Pseudouridine synthase</fullName>
        <ecNumber evidence="5">5.4.99.-</ecNumber>
    </recommendedName>
</protein>
<dbReference type="GO" id="GO:0000455">
    <property type="term" value="P:enzyme-directed rRNA pseudouridine synthesis"/>
    <property type="evidence" value="ECO:0007669"/>
    <property type="project" value="UniProtKB-ARBA"/>
</dbReference>
<accession>A0AA38CZ54</accession>
<dbReference type="InterPro" id="IPR000748">
    <property type="entry name" value="PsdUridine_synth_RsuA/RluB/E/F"/>
</dbReference>
<proteinExistence type="inferred from homology"/>
<organism evidence="8 10">
    <name type="scientific">Tetragenococcus osmophilus</name>
    <dbReference type="NCBI Taxonomy" id="526944"/>
    <lineage>
        <taxon>Bacteria</taxon>
        <taxon>Bacillati</taxon>
        <taxon>Bacillota</taxon>
        <taxon>Bacilli</taxon>
        <taxon>Lactobacillales</taxon>
        <taxon>Enterococcaceae</taxon>
        <taxon>Tetragenococcus</taxon>
    </lineage>
</organism>
<reference evidence="7" key="3">
    <citation type="submission" date="2018-03" db="EMBL/GenBank/DDBJ databases">
        <authorList>
            <person name="Jeon C.O."/>
        </authorList>
    </citation>
    <scope>NUCLEOTIDE SEQUENCE</scope>
    <source>
        <strain evidence="7">JCM 31126</strain>
    </source>
</reference>
<evidence type="ECO:0000313" key="9">
    <source>
        <dbReference type="Proteomes" id="UP000268310"/>
    </source>
</evidence>
<name>A0AA38CZ54_9ENTE</name>
<dbReference type="Gene3D" id="3.30.70.1560">
    <property type="entry name" value="Alpha-L RNA-binding motif"/>
    <property type="match status" value="1"/>
</dbReference>
<dbReference type="GO" id="GO:0003723">
    <property type="term" value="F:RNA binding"/>
    <property type="evidence" value="ECO:0007669"/>
    <property type="project" value="UniProtKB-KW"/>
</dbReference>
<dbReference type="Proteomes" id="UP000268310">
    <property type="component" value="Chromosome"/>
</dbReference>
<dbReference type="InterPro" id="IPR042092">
    <property type="entry name" value="PsdUridine_s_RsuA/RluB/E/F_cat"/>
</dbReference>
<evidence type="ECO:0000313" key="8">
    <source>
        <dbReference type="EMBL" id="GMA72820.1"/>
    </source>
</evidence>
<keyword evidence="3 5" id="KW-0413">Isomerase</keyword>
<evidence type="ECO:0000313" key="10">
    <source>
        <dbReference type="Proteomes" id="UP001157039"/>
    </source>
</evidence>
<dbReference type="KEGG" id="too:C7K38_03840"/>
<dbReference type="InterPro" id="IPR020103">
    <property type="entry name" value="PsdUridine_synth_cat_dom_sf"/>
</dbReference>
<dbReference type="NCBIfam" id="TIGR00093">
    <property type="entry name" value="pseudouridine synthase"/>
    <property type="match status" value="1"/>
</dbReference>
<evidence type="ECO:0000313" key="7">
    <source>
        <dbReference type="EMBL" id="AYW47583.1"/>
    </source>
</evidence>
<reference evidence="8" key="4">
    <citation type="submission" date="2023-02" db="EMBL/GenBank/DDBJ databases">
        <authorList>
            <person name="Sun Q."/>
            <person name="Mori K."/>
        </authorList>
    </citation>
    <scope>NUCLEOTIDE SEQUENCE</scope>
    <source>
        <strain evidence="8">NBRC 114545</strain>
    </source>
</reference>
<dbReference type="InterPro" id="IPR020094">
    <property type="entry name" value="TruA/RsuA/RluB/E/F_N"/>
</dbReference>
<dbReference type="Gene3D" id="3.30.70.580">
    <property type="entry name" value="Pseudouridine synthase I, catalytic domain, N-terminal subdomain"/>
    <property type="match status" value="1"/>
</dbReference>
<keyword evidence="2 4" id="KW-0694">RNA-binding</keyword>
<dbReference type="InterPro" id="IPR006145">
    <property type="entry name" value="PsdUridine_synth_RsuA/RluA"/>
</dbReference>
<evidence type="ECO:0000256" key="3">
    <source>
        <dbReference type="ARBA" id="ARBA00023235"/>
    </source>
</evidence>
<dbReference type="GO" id="GO:0005829">
    <property type="term" value="C:cytosol"/>
    <property type="evidence" value="ECO:0007669"/>
    <property type="project" value="UniProtKB-ARBA"/>
</dbReference>
<dbReference type="SUPFAM" id="SSF55174">
    <property type="entry name" value="Alpha-L RNA-binding motif"/>
    <property type="match status" value="1"/>
</dbReference>
<evidence type="ECO:0000256" key="5">
    <source>
        <dbReference type="RuleBase" id="RU003887"/>
    </source>
</evidence>
<dbReference type="InterPro" id="IPR050343">
    <property type="entry name" value="RsuA_PseudoU_synthase"/>
</dbReference>
<dbReference type="FunFam" id="3.30.70.1560:FF:000001">
    <property type="entry name" value="Pseudouridine synthase"/>
    <property type="match status" value="1"/>
</dbReference>
<reference evidence="8 10" key="2">
    <citation type="journal article" date="2014" name="Int. J. Syst. Evol. Microbiol.">
        <title>Complete genome sequence of Corynebacterium casei LMG S-19264T (=DSM 44701T), isolated from a smear-ripened cheese.</title>
        <authorList>
            <consortium name="US DOE Joint Genome Institute (JGI-PGF)"/>
            <person name="Walter F."/>
            <person name="Albersmeier A."/>
            <person name="Kalinowski J."/>
            <person name="Ruckert C."/>
        </authorList>
    </citation>
    <scope>NUCLEOTIDE SEQUENCE [LARGE SCALE GENOMIC DNA]</scope>
    <source>
        <strain evidence="8 10">NBRC 114545</strain>
    </source>
</reference>
<dbReference type="CDD" id="cd02553">
    <property type="entry name" value="PseudoU_synth_RsuA"/>
    <property type="match status" value="1"/>
</dbReference>
<evidence type="ECO:0000256" key="1">
    <source>
        <dbReference type="ARBA" id="ARBA00008348"/>
    </source>
</evidence>
<dbReference type="InterPro" id="IPR002942">
    <property type="entry name" value="S4_RNA-bd"/>
</dbReference>
<dbReference type="FunFam" id="3.10.290.10:FF:000003">
    <property type="entry name" value="Pseudouridine synthase"/>
    <property type="match status" value="1"/>
</dbReference>
<dbReference type="AlphaFoldDB" id="A0AA38CZ54"/>
<sequence>MRLDKYLANMGFGTRKEVKKLIKNKRVAVNEKIETVDKRQVDEYEDYVTLDGEEVVYQKYFYYMLNKPAGVITATIDDFEPTVLDIFSDQDFRMDLSPVGRLDKDTEGLLIITNDGALSHRLLSPKKHIEKEYLVKIDGIMTSEDVRRVASGMQIDGGELCLPAELIIDEVDEENEETTARIVLQEGKFHQIKRMVHTLGKEVMYLQRIRMGQLYLDEQLDLGSYRELSEEEITRLEKR</sequence>
<evidence type="ECO:0000256" key="2">
    <source>
        <dbReference type="ARBA" id="ARBA00022884"/>
    </source>
</evidence>
<dbReference type="GO" id="GO:0120159">
    <property type="term" value="F:rRNA pseudouridine synthase activity"/>
    <property type="evidence" value="ECO:0007669"/>
    <property type="project" value="UniProtKB-ARBA"/>
</dbReference>
<gene>
    <name evidence="7" type="ORF">C7K38_03840</name>
    <name evidence="8" type="ORF">GCM10025885_18690</name>
</gene>
<comment type="similarity">
    <text evidence="1 5">Belongs to the pseudouridine synthase RsuA family.</text>
</comment>
<dbReference type="RefSeq" id="WP_123934834.1">
    <property type="nucleotide sequence ID" value="NZ_BSUW01000001.1"/>
</dbReference>
<dbReference type="Proteomes" id="UP001157039">
    <property type="component" value="Unassembled WGS sequence"/>
</dbReference>
<dbReference type="EMBL" id="CP027783">
    <property type="protein sequence ID" value="AYW47583.1"/>
    <property type="molecule type" value="Genomic_DNA"/>
</dbReference>
<dbReference type="SMART" id="SM00363">
    <property type="entry name" value="S4"/>
    <property type="match status" value="1"/>
</dbReference>
<dbReference type="InterPro" id="IPR036986">
    <property type="entry name" value="S4_RNA-bd_sf"/>
</dbReference>
<dbReference type="Pfam" id="PF00849">
    <property type="entry name" value="PseudoU_synth_2"/>
    <property type="match status" value="1"/>
</dbReference>
<dbReference type="PANTHER" id="PTHR47683">
    <property type="entry name" value="PSEUDOURIDINE SYNTHASE FAMILY PROTEIN-RELATED"/>
    <property type="match status" value="1"/>
</dbReference>
<reference evidence="7 9" key="1">
    <citation type="journal article" date="2012" name="Int. J. Syst. Evol. Microbiol.">
        <title>Characterization of Tetragenococcus strains from sugar thick juice reveals a novel species, Tetragenococcus osmophilus sp. nov., and divides Tetragenococcus halophilus into two subspecies, T. halophilus subsp. halophilus subsp. nov. and T. halophilus subsp. flandriensis subsp. nov.</title>
        <authorList>
            <person name="Juste A."/>
            <person name="Van Trappen S."/>
            <person name="Verreth C."/>
            <person name="Cleenwerck I."/>
            <person name="De Vos P."/>
            <person name="Lievens B."/>
            <person name="Willems K.A."/>
        </authorList>
    </citation>
    <scope>NUCLEOTIDE SEQUENCE [LARGE SCALE GENOMIC DNA]</scope>
    <source>
        <strain evidence="7 9">JCM 31126</strain>
    </source>
</reference>
<dbReference type="InterPro" id="IPR018496">
    <property type="entry name" value="PsdUridine_synth_RsuA/RluB_CS"/>
</dbReference>
<dbReference type="CDD" id="cd00165">
    <property type="entry name" value="S4"/>
    <property type="match status" value="1"/>
</dbReference>